<organism evidence="2 3">
    <name type="scientific">Dethiosulfatarculus sandiegensis</name>
    <dbReference type="NCBI Taxonomy" id="1429043"/>
    <lineage>
        <taxon>Bacteria</taxon>
        <taxon>Pseudomonadati</taxon>
        <taxon>Thermodesulfobacteriota</taxon>
        <taxon>Desulfarculia</taxon>
        <taxon>Desulfarculales</taxon>
        <taxon>Desulfarculaceae</taxon>
        <taxon>Dethiosulfatarculus</taxon>
    </lineage>
</organism>
<accession>A0A0D2GBU8</accession>
<dbReference type="Proteomes" id="UP000032233">
    <property type="component" value="Unassembled WGS sequence"/>
</dbReference>
<dbReference type="AlphaFoldDB" id="A0A0D2GBU8"/>
<dbReference type="EMBL" id="AZAC01000033">
    <property type="protein sequence ID" value="KIX12372.1"/>
    <property type="molecule type" value="Genomic_DNA"/>
</dbReference>
<dbReference type="STRING" id="1429043.X474_19420"/>
<sequence>MTCFSLVWFGEHWAKRSGPGPQKGSMEQDFVRRGKLRSGRDNELE</sequence>
<evidence type="ECO:0000313" key="3">
    <source>
        <dbReference type="Proteomes" id="UP000032233"/>
    </source>
</evidence>
<reference evidence="2 3" key="1">
    <citation type="submission" date="2013-11" db="EMBL/GenBank/DDBJ databases">
        <title>Metagenomic analysis of a methanogenic consortium involved in long chain n-alkane degradation.</title>
        <authorList>
            <person name="Davidova I.A."/>
            <person name="Callaghan A.V."/>
            <person name="Wawrik B."/>
            <person name="Pruitt S."/>
            <person name="Marks C."/>
            <person name="Duncan K.E."/>
            <person name="Suflita J.M."/>
        </authorList>
    </citation>
    <scope>NUCLEOTIDE SEQUENCE [LARGE SCALE GENOMIC DNA]</scope>
    <source>
        <strain evidence="2 3">SPR</strain>
    </source>
</reference>
<gene>
    <name evidence="2" type="ORF">X474_19420</name>
</gene>
<dbReference type="InParanoid" id="A0A0D2GBU8"/>
<protein>
    <submittedName>
        <fullName evidence="2">Uncharacterized protein</fullName>
    </submittedName>
</protein>
<feature type="region of interest" description="Disordered" evidence="1">
    <location>
        <begin position="16"/>
        <end position="45"/>
    </location>
</feature>
<comment type="caution">
    <text evidence="2">The sequence shown here is derived from an EMBL/GenBank/DDBJ whole genome shotgun (WGS) entry which is preliminary data.</text>
</comment>
<keyword evidence="3" id="KW-1185">Reference proteome</keyword>
<evidence type="ECO:0000256" key="1">
    <source>
        <dbReference type="SAM" id="MobiDB-lite"/>
    </source>
</evidence>
<evidence type="ECO:0000313" key="2">
    <source>
        <dbReference type="EMBL" id="KIX12372.1"/>
    </source>
</evidence>
<name>A0A0D2GBU8_9BACT</name>
<proteinExistence type="predicted"/>